<sequence>MCPCKVDHDGHAGYNTYERMVELINDMYYSYDVLGFSYSFNQCTIRKDMYGDLRVECIMKCLNDCAAVEIESRRHLACFFLPLMLAQTVTLEKTELSPDGAEKVAKYLGSIKDSNLIDEPFSLIIETEWHPPERTFPFTEIKCFLKTAKYLSVVHYRCTCTPKCFHIKKTYKGEIEDVI</sequence>
<reference evidence="1" key="1">
    <citation type="submission" date="2020-07" db="EMBL/GenBank/DDBJ databases">
        <title>The High-quality genome of the commercially important snow crab, Chionoecetes opilio.</title>
        <authorList>
            <person name="Jeong J.-H."/>
            <person name="Ryu S."/>
        </authorList>
    </citation>
    <scope>NUCLEOTIDE SEQUENCE</scope>
    <source>
        <strain evidence="1">MADBK_172401_WGS</strain>
        <tissue evidence="1">Digestive gland</tissue>
    </source>
</reference>
<comment type="caution">
    <text evidence="1">The sequence shown here is derived from an EMBL/GenBank/DDBJ whole genome shotgun (WGS) entry which is preliminary data.</text>
</comment>
<accession>A0A8J4YSM1</accession>
<dbReference type="EMBL" id="JACEEZ010000613">
    <property type="protein sequence ID" value="KAG0729984.1"/>
    <property type="molecule type" value="Genomic_DNA"/>
</dbReference>
<dbReference type="AlphaFoldDB" id="A0A8J4YSM1"/>
<gene>
    <name evidence="1" type="ORF">GWK47_029192</name>
</gene>
<protein>
    <submittedName>
        <fullName evidence="1">Uncharacterized protein</fullName>
    </submittedName>
</protein>
<evidence type="ECO:0000313" key="2">
    <source>
        <dbReference type="Proteomes" id="UP000770661"/>
    </source>
</evidence>
<organism evidence="1 2">
    <name type="scientific">Chionoecetes opilio</name>
    <name type="common">Atlantic snow crab</name>
    <name type="synonym">Cancer opilio</name>
    <dbReference type="NCBI Taxonomy" id="41210"/>
    <lineage>
        <taxon>Eukaryota</taxon>
        <taxon>Metazoa</taxon>
        <taxon>Ecdysozoa</taxon>
        <taxon>Arthropoda</taxon>
        <taxon>Crustacea</taxon>
        <taxon>Multicrustacea</taxon>
        <taxon>Malacostraca</taxon>
        <taxon>Eumalacostraca</taxon>
        <taxon>Eucarida</taxon>
        <taxon>Decapoda</taxon>
        <taxon>Pleocyemata</taxon>
        <taxon>Brachyura</taxon>
        <taxon>Eubrachyura</taxon>
        <taxon>Majoidea</taxon>
        <taxon>Majidae</taxon>
        <taxon>Chionoecetes</taxon>
    </lineage>
</organism>
<keyword evidence="2" id="KW-1185">Reference proteome</keyword>
<evidence type="ECO:0000313" key="1">
    <source>
        <dbReference type="EMBL" id="KAG0729984.1"/>
    </source>
</evidence>
<name>A0A8J4YSM1_CHIOP</name>
<dbReference type="Proteomes" id="UP000770661">
    <property type="component" value="Unassembled WGS sequence"/>
</dbReference>
<proteinExistence type="predicted"/>